<evidence type="ECO:0000256" key="16">
    <source>
        <dbReference type="ARBA" id="ARBA00032510"/>
    </source>
</evidence>
<dbReference type="Gene3D" id="3.40.1190.10">
    <property type="entry name" value="Mur-like, catalytic domain"/>
    <property type="match status" value="1"/>
</dbReference>
<comment type="pathway">
    <text evidence="3">Cofactor biosynthesis; tetrahydrofolylpolyglutamate biosynthesis.</text>
</comment>
<dbReference type="EC" id="6.3.2.17" evidence="6"/>
<dbReference type="SUPFAM" id="SSF53623">
    <property type="entry name" value="MurD-like peptide ligases, catalytic domain"/>
    <property type="match status" value="1"/>
</dbReference>
<evidence type="ECO:0000313" key="25">
    <source>
        <dbReference type="Proteomes" id="UP001165395"/>
    </source>
</evidence>
<evidence type="ECO:0000256" key="18">
    <source>
        <dbReference type="ARBA" id="ARBA00047808"/>
    </source>
</evidence>
<dbReference type="InterPro" id="IPR036615">
    <property type="entry name" value="Mur_ligase_C_dom_sf"/>
</dbReference>
<evidence type="ECO:0000256" key="10">
    <source>
        <dbReference type="ARBA" id="ARBA00022741"/>
    </source>
</evidence>
<evidence type="ECO:0000256" key="8">
    <source>
        <dbReference type="ARBA" id="ARBA00022598"/>
    </source>
</evidence>
<keyword evidence="13" id="KW-0289">Folate biosynthesis</keyword>
<name>A0ABS8DAM0_9NEIS</name>
<evidence type="ECO:0000256" key="6">
    <source>
        <dbReference type="ARBA" id="ARBA00013025"/>
    </source>
</evidence>
<dbReference type="GO" id="GO:0004326">
    <property type="term" value="F:tetrahydrofolylpolyglutamate synthase activity"/>
    <property type="evidence" value="ECO:0007669"/>
    <property type="project" value="UniProtKB-EC"/>
</dbReference>
<evidence type="ECO:0000313" key="24">
    <source>
        <dbReference type="EMBL" id="MCB6185257.1"/>
    </source>
</evidence>
<evidence type="ECO:0000256" key="21">
    <source>
        <dbReference type="PIRNR" id="PIRNR001563"/>
    </source>
</evidence>
<dbReference type="Gene3D" id="3.90.190.20">
    <property type="entry name" value="Mur ligase, C-terminal domain"/>
    <property type="match status" value="1"/>
</dbReference>
<feature type="domain" description="Mur ligase C-terminal" evidence="22">
    <location>
        <begin position="295"/>
        <end position="415"/>
    </location>
</feature>
<evidence type="ECO:0000256" key="14">
    <source>
        <dbReference type="ARBA" id="ARBA00030048"/>
    </source>
</evidence>
<comment type="catalytic activity">
    <reaction evidence="19">
        <text>(6R)-5,10-methylenetetrahydrofolyl-(gamma-L-Glu)(n) + L-glutamate + ATP = (6R)-5,10-methylenetetrahydrofolyl-(gamma-L-Glu)(n+1) + ADP + phosphate + H(+)</text>
        <dbReference type="Rhea" id="RHEA:51912"/>
        <dbReference type="Rhea" id="RHEA-COMP:13257"/>
        <dbReference type="Rhea" id="RHEA-COMP:13258"/>
        <dbReference type="ChEBI" id="CHEBI:15378"/>
        <dbReference type="ChEBI" id="CHEBI:29985"/>
        <dbReference type="ChEBI" id="CHEBI:30616"/>
        <dbReference type="ChEBI" id="CHEBI:43474"/>
        <dbReference type="ChEBI" id="CHEBI:136572"/>
        <dbReference type="ChEBI" id="CHEBI:456216"/>
        <dbReference type="EC" id="6.3.2.17"/>
    </reaction>
</comment>
<dbReference type="Proteomes" id="UP001165395">
    <property type="component" value="Unassembled WGS sequence"/>
</dbReference>
<evidence type="ECO:0000259" key="22">
    <source>
        <dbReference type="Pfam" id="PF02875"/>
    </source>
</evidence>
<comment type="catalytic activity">
    <reaction evidence="17">
        <text>(6S)-5,6,7,8-tetrahydrofolyl-(gamma-L-Glu)(n) + L-glutamate + ATP = (6S)-5,6,7,8-tetrahydrofolyl-(gamma-L-Glu)(n+1) + ADP + phosphate + H(+)</text>
        <dbReference type="Rhea" id="RHEA:10580"/>
        <dbReference type="Rhea" id="RHEA-COMP:14738"/>
        <dbReference type="Rhea" id="RHEA-COMP:14740"/>
        <dbReference type="ChEBI" id="CHEBI:15378"/>
        <dbReference type="ChEBI" id="CHEBI:29985"/>
        <dbReference type="ChEBI" id="CHEBI:30616"/>
        <dbReference type="ChEBI" id="CHEBI:43474"/>
        <dbReference type="ChEBI" id="CHEBI:141005"/>
        <dbReference type="ChEBI" id="CHEBI:456216"/>
        <dbReference type="EC" id="6.3.2.17"/>
    </reaction>
</comment>
<comment type="similarity">
    <text evidence="4 21">Belongs to the folylpolyglutamate synthase family.</text>
</comment>
<dbReference type="GO" id="GO:0008841">
    <property type="term" value="F:dihydrofolate synthase activity"/>
    <property type="evidence" value="ECO:0007669"/>
    <property type="project" value="UniProtKB-EC"/>
</dbReference>
<evidence type="ECO:0000256" key="3">
    <source>
        <dbReference type="ARBA" id="ARBA00005150"/>
    </source>
</evidence>
<comment type="caution">
    <text evidence="24">The sequence shown here is derived from an EMBL/GenBank/DDBJ whole genome shotgun (WGS) entry which is preliminary data.</text>
</comment>
<evidence type="ECO:0000256" key="9">
    <source>
        <dbReference type="ARBA" id="ARBA00022723"/>
    </source>
</evidence>
<dbReference type="InterPro" id="IPR004101">
    <property type="entry name" value="Mur_ligase_C"/>
</dbReference>
<proteinExistence type="inferred from homology"/>
<keyword evidence="11 21" id="KW-0067">ATP-binding</keyword>
<comment type="catalytic activity">
    <reaction evidence="20">
        <text>7,8-dihydropteroate + L-glutamate + ATP = 7,8-dihydrofolate + ADP + phosphate + H(+)</text>
        <dbReference type="Rhea" id="RHEA:23584"/>
        <dbReference type="ChEBI" id="CHEBI:15378"/>
        <dbReference type="ChEBI" id="CHEBI:17839"/>
        <dbReference type="ChEBI" id="CHEBI:29985"/>
        <dbReference type="ChEBI" id="CHEBI:30616"/>
        <dbReference type="ChEBI" id="CHEBI:43474"/>
        <dbReference type="ChEBI" id="CHEBI:57451"/>
        <dbReference type="ChEBI" id="CHEBI:456216"/>
        <dbReference type="EC" id="6.3.2.12"/>
    </reaction>
</comment>
<evidence type="ECO:0000259" key="23">
    <source>
        <dbReference type="Pfam" id="PF08245"/>
    </source>
</evidence>
<dbReference type="PANTHER" id="PTHR11136:SF0">
    <property type="entry name" value="DIHYDROFOLATE SYNTHETASE-RELATED"/>
    <property type="match status" value="1"/>
</dbReference>
<dbReference type="Pfam" id="PF08245">
    <property type="entry name" value="Mur_ligase_M"/>
    <property type="match status" value="1"/>
</dbReference>
<gene>
    <name evidence="24" type="primary">folC</name>
    <name evidence="24" type="ORF">LIN78_17050</name>
</gene>
<evidence type="ECO:0000256" key="13">
    <source>
        <dbReference type="ARBA" id="ARBA00022909"/>
    </source>
</evidence>
<organism evidence="24 25">
    <name type="scientific">Leeia speluncae</name>
    <dbReference type="NCBI Taxonomy" id="2884804"/>
    <lineage>
        <taxon>Bacteria</taxon>
        <taxon>Pseudomonadati</taxon>
        <taxon>Pseudomonadota</taxon>
        <taxon>Betaproteobacteria</taxon>
        <taxon>Neisseriales</taxon>
        <taxon>Leeiaceae</taxon>
        <taxon>Leeia</taxon>
    </lineage>
</organism>
<evidence type="ECO:0000256" key="20">
    <source>
        <dbReference type="ARBA" id="ARBA00049161"/>
    </source>
</evidence>
<dbReference type="NCBIfam" id="NF008101">
    <property type="entry name" value="PRK10846.1"/>
    <property type="match status" value="1"/>
</dbReference>
<keyword evidence="9" id="KW-0479">Metal-binding</keyword>
<evidence type="ECO:0000256" key="2">
    <source>
        <dbReference type="ARBA" id="ARBA00004799"/>
    </source>
</evidence>
<dbReference type="InterPro" id="IPR013221">
    <property type="entry name" value="Mur_ligase_cen"/>
</dbReference>
<comment type="pathway">
    <text evidence="2">Cofactor biosynthesis; tetrahydrofolate biosynthesis; 7,8-dihydrofolate from 2-amino-4-hydroxy-6-hydroxymethyl-7,8-dihydropteridine diphosphate and 4-aminobenzoate: step 2/2.</text>
</comment>
<evidence type="ECO:0000256" key="4">
    <source>
        <dbReference type="ARBA" id="ARBA00008276"/>
    </source>
</evidence>
<evidence type="ECO:0000256" key="15">
    <source>
        <dbReference type="ARBA" id="ARBA00030592"/>
    </source>
</evidence>
<dbReference type="NCBIfam" id="TIGR01499">
    <property type="entry name" value="folC"/>
    <property type="match status" value="1"/>
</dbReference>
<dbReference type="SUPFAM" id="SSF53244">
    <property type="entry name" value="MurD-like peptide ligases, peptide-binding domain"/>
    <property type="match status" value="1"/>
</dbReference>
<dbReference type="EMBL" id="JAJBZT010000014">
    <property type="protein sequence ID" value="MCB6185257.1"/>
    <property type="molecule type" value="Genomic_DNA"/>
</dbReference>
<evidence type="ECO:0000256" key="17">
    <source>
        <dbReference type="ARBA" id="ARBA00047493"/>
    </source>
</evidence>
<keyword evidence="25" id="KW-1185">Reference proteome</keyword>
<reference evidence="24" key="1">
    <citation type="submission" date="2021-10" db="EMBL/GenBank/DDBJ databases">
        <title>The complete genome sequence of Leeia sp. TBRC 13508.</title>
        <authorList>
            <person name="Charoenyingcharoen P."/>
            <person name="Yukphan P."/>
        </authorList>
    </citation>
    <scope>NUCLEOTIDE SEQUENCE</scope>
    <source>
        <strain evidence="24">TBRC 13508</strain>
    </source>
</reference>
<keyword evidence="8 21" id="KW-0436">Ligase</keyword>
<sequence length="428" mass="46553">MTKSITFEEYGVEQWLSHLEALHADVIDLGLSRVRQVVEQMNLKPSVPVIIVGGTNGKGSTCAMIERIYAAAGYKTGVYSSPHLIRYHERVRINLAQVDDQALSKSFLAIEKGRGDIPLTYFEFGTLSAVSAFVDAGVDVIILEVGLGGRLDAVNVFEPDCTVITSIDLDHQAFLGNTREEIGFEKAGIFREGIPAICVDPAPPQSMIDHANSINAQWLPLNMQEGGLGYRRMDNQWNAWCLDRAYRSLPIPALRGSYQLNNATASIAAISTLQNRLPVSMGAIRRGLLEVELPGRFQVLPGQPQVIVDVGHNPHAARALSQNLKQLQYAEKTIAVCGMMSDKDVLSVIDLLKTDIDIWYTASLPAPRGASGASLASAITDIGGTAYSFDSPILAWQAAKEMAGERDRILVFGSFVTVGDVLTEINKK</sequence>
<dbReference type="InterPro" id="IPR036565">
    <property type="entry name" value="Mur-like_cat_sf"/>
</dbReference>
<evidence type="ECO:0000256" key="12">
    <source>
        <dbReference type="ARBA" id="ARBA00022842"/>
    </source>
</evidence>
<evidence type="ECO:0000256" key="5">
    <source>
        <dbReference type="ARBA" id="ARBA00013023"/>
    </source>
</evidence>
<comment type="function">
    <text evidence="1">Functions in two distinct reactions of the de novo folate biosynthetic pathway. Catalyzes the addition of a glutamate residue to dihydropteroate (7,8-dihydropteroate or H2Pte) to form dihydrofolate (7,8-dihydrofolate monoglutamate or H2Pte-Glu). Also catalyzes successive additions of L-glutamate to tetrahydrofolate or 10-formyltetrahydrofolate or 5,10-methylenetetrahydrofolate, leading to folylpolyglutamate derivatives.</text>
</comment>
<evidence type="ECO:0000256" key="11">
    <source>
        <dbReference type="ARBA" id="ARBA00022840"/>
    </source>
</evidence>
<feature type="domain" description="Mur ligase central" evidence="23">
    <location>
        <begin position="52"/>
        <end position="192"/>
    </location>
</feature>
<keyword evidence="12" id="KW-0460">Magnesium</keyword>
<dbReference type="PIRSF" id="PIRSF001563">
    <property type="entry name" value="Folylpolyglu_synth"/>
    <property type="match status" value="1"/>
</dbReference>
<evidence type="ECO:0000256" key="19">
    <source>
        <dbReference type="ARBA" id="ARBA00049035"/>
    </source>
</evidence>
<accession>A0ABS8DAM0</accession>
<comment type="catalytic activity">
    <reaction evidence="18">
        <text>10-formyltetrahydrofolyl-(gamma-L-Glu)(n) + L-glutamate + ATP = 10-formyltetrahydrofolyl-(gamma-L-Glu)(n+1) + ADP + phosphate + H(+)</text>
        <dbReference type="Rhea" id="RHEA:51904"/>
        <dbReference type="Rhea" id="RHEA-COMP:13088"/>
        <dbReference type="Rhea" id="RHEA-COMP:14300"/>
        <dbReference type="ChEBI" id="CHEBI:15378"/>
        <dbReference type="ChEBI" id="CHEBI:29985"/>
        <dbReference type="ChEBI" id="CHEBI:30616"/>
        <dbReference type="ChEBI" id="CHEBI:43474"/>
        <dbReference type="ChEBI" id="CHEBI:134413"/>
        <dbReference type="ChEBI" id="CHEBI:456216"/>
        <dbReference type="EC" id="6.3.2.17"/>
    </reaction>
</comment>
<dbReference type="RefSeq" id="WP_227182089.1">
    <property type="nucleotide sequence ID" value="NZ_JAJBZT010000014.1"/>
</dbReference>
<evidence type="ECO:0000256" key="7">
    <source>
        <dbReference type="ARBA" id="ARBA00019357"/>
    </source>
</evidence>
<evidence type="ECO:0000256" key="1">
    <source>
        <dbReference type="ARBA" id="ARBA00002714"/>
    </source>
</evidence>
<dbReference type="EC" id="6.3.2.12" evidence="5"/>
<dbReference type="InterPro" id="IPR001645">
    <property type="entry name" value="Folylpolyglutamate_synth"/>
</dbReference>
<keyword evidence="10 21" id="KW-0547">Nucleotide-binding</keyword>
<dbReference type="PANTHER" id="PTHR11136">
    <property type="entry name" value="FOLYLPOLYGLUTAMATE SYNTHASE-RELATED"/>
    <property type="match status" value="1"/>
</dbReference>
<protein>
    <recommendedName>
        <fullName evidence="7">Dihydrofolate synthase/folylpolyglutamate synthase</fullName>
        <ecNumber evidence="5">6.3.2.12</ecNumber>
        <ecNumber evidence="6">6.3.2.17</ecNumber>
    </recommendedName>
    <alternativeName>
        <fullName evidence="16">Folylpoly-gamma-glutamate synthetase-dihydrofolate synthetase</fullName>
    </alternativeName>
    <alternativeName>
        <fullName evidence="14">Folylpolyglutamate synthetase</fullName>
    </alternativeName>
    <alternativeName>
        <fullName evidence="15">Tetrahydrofolylpolyglutamate synthase</fullName>
    </alternativeName>
</protein>
<dbReference type="Pfam" id="PF02875">
    <property type="entry name" value="Mur_ligase_C"/>
    <property type="match status" value="1"/>
</dbReference>